<dbReference type="HOGENOM" id="CLU_070622_0_0_1"/>
<evidence type="ECO:0000313" key="3">
    <source>
        <dbReference type="Proteomes" id="UP000007978"/>
    </source>
</evidence>
<evidence type="ECO:0000256" key="1">
    <source>
        <dbReference type="SAM" id="Phobius"/>
    </source>
</evidence>
<dbReference type="AlphaFoldDB" id="K3VTN8"/>
<dbReference type="GeneID" id="20360985"/>
<organism evidence="2 3">
    <name type="scientific">Fusarium pseudograminearum (strain CS3096)</name>
    <name type="common">Wheat and barley crown-rot fungus</name>
    <dbReference type="NCBI Taxonomy" id="1028729"/>
    <lineage>
        <taxon>Eukaryota</taxon>
        <taxon>Fungi</taxon>
        <taxon>Dikarya</taxon>
        <taxon>Ascomycota</taxon>
        <taxon>Pezizomycotina</taxon>
        <taxon>Sordariomycetes</taxon>
        <taxon>Hypocreomycetidae</taxon>
        <taxon>Hypocreales</taxon>
        <taxon>Nectriaceae</taxon>
        <taxon>Fusarium</taxon>
    </lineage>
</organism>
<keyword evidence="3" id="KW-1185">Reference proteome</keyword>
<name>K3VTN8_FUSPC</name>
<feature type="transmembrane region" description="Helical" evidence="1">
    <location>
        <begin position="297"/>
        <end position="322"/>
    </location>
</feature>
<dbReference type="Proteomes" id="UP000007978">
    <property type="component" value="Chromosome 2"/>
</dbReference>
<comment type="caution">
    <text evidence="2">The sequence shown here is derived from an EMBL/GenBank/DDBJ whole genome shotgun (WGS) entry which is preliminary data.</text>
</comment>
<dbReference type="EMBL" id="AFNW01000058">
    <property type="protein sequence ID" value="EKJ77493.1"/>
    <property type="molecule type" value="Genomic_DNA"/>
</dbReference>
<keyword evidence="1" id="KW-0472">Membrane</keyword>
<accession>K3VTN8</accession>
<keyword evidence="1" id="KW-0812">Transmembrane</keyword>
<proteinExistence type="predicted"/>
<dbReference type="KEGG" id="fpu:FPSE_02366"/>
<gene>
    <name evidence="2" type="ORF">FPSE_02366</name>
</gene>
<reference evidence="2 3" key="1">
    <citation type="journal article" date="2012" name="PLoS Pathog.">
        <title>Comparative pathogenomics reveals horizontally acquired novel virulence genes in fungi infecting cereal hosts.</title>
        <authorList>
            <person name="Gardiner D.M."/>
            <person name="McDonald M.C."/>
            <person name="Covarelli L."/>
            <person name="Solomon P.S."/>
            <person name="Rusu A.G."/>
            <person name="Marshall M."/>
            <person name="Kazan K."/>
            <person name="Chakraborty S."/>
            <person name="McDonald B.A."/>
            <person name="Manners J.M."/>
        </authorList>
    </citation>
    <scope>NUCLEOTIDE SEQUENCE [LARGE SCALE GENOMIC DNA]</scope>
    <source>
        <strain evidence="2 3">CS3096</strain>
    </source>
</reference>
<keyword evidence="1" id="KW-1133">Transmembrane helix</keyword>
<evidence type="ECO:0000313" key="2">
    <source>
        <dbReference type="EMBL" id="EKJ77493.1"/>
    </source>
</evidence>
<sequence>MGGLALARVLFNESRDIFSSSSGYSGDPSAIRPFTDGPFGMEKGIILSTGSLTSPLAPGDTCPSSYTTDLYDAYTQTYCGTDSYNGASYLLNILPIKATTLLVDVVIASCDRTSGDRVMVLVNGVNYAKDENNNPLDSLSKYLSEPWGIPAPNGDTAFSMSSPPLRFSIPVPKASVELKIAVCDRFNGYGDTALMIKIRPCVDCSQSFKVDYDTTSIVSTTTYEATSTITQPASGTMRGTISYVTYTTASATSTTSSSLPDSSSLAVSATSTSPILNYAEHIGVYFNRTFACIRLNFYNIAIIYTISIIRIYIINVTIINIIRVSINICIPNLTGSRIN</sequence>
<dbReference type="RefSeq" id="XP_009253760.1">
    <property type="nucleotide sequence ID" value="XM_009255485.1"/>
</dbReference>
<protein>
    <submittedName>
        <fullName evidence="2">Uncharacterized protein</fullName>
    </submittedName>
</protein>
<dbReference type="OrthoDB" id="2019572at2759"/>